<dbReference type="EMBL" id="QKYV01000014">
    <property type="protein sequence ID" value="PZW37635.1"/>
    <property type="molecule type" value="Genomic_DNA"/>
</dbReference>
<comment type="caution">
    <text evidence="1">The sequence shown here is derived from an EMBL/GenBank/DDBJ whole genome shotgun (WGS) entry which is preliminary data.</text>
</comment>
<name>A0A2W7HWA0_9FLAO</name>
<gene>
    <name evidence="1" type="ORF">LX95_02862</name>
</gene>
<dbReference type="RefSeq" id="WP_111542115.1">
    <property type="nucleotide sequence ID" value="NZ_QKYV01000014.1"/>
</dbReference>
<dbReference type="AlphaFoldDB" id="A0A2W7HWA0"/>
<proteinExistence type="predicted"/>
<sequence>MSCSKDEDFSETQQLNNLSENNLNLSVDNNGLTDSTGSSNYTSREIIIGYHFTWDEWGRKKYDCRRGGLCNFRLEAITIEVGFRSAPIQGDENGNLYVEILIDNTMPKEYDYEYFPIDEDISFSFDDEETYTINSGLYEKIDSIGKSGGYRLPLIKS</sequence>
<reference evidence="1 2" key="1">
    <citation type="submission" date="2018-06" db="EMBL/GenBank/DDBJ databases">
        <title>Genomic Encyclopedia of Archaeal and Bacterial Type Strains, Phase II (KMG-II): from individual species to whole genera.</title>
        <authorList>
            <person name="Goeker M."/>
        </authorList>
    </citation>
    <scope>NUCLEOTIDE SEQUENCE [LARGE SCALE GENOMIC DNA]</scope>
    <source>
        <strain evidence="1 2">DSM 15361</strain>
    </source>
</reference>
<keyword evidence="2" id="KW-1185">Reference proteome</keyword>
<accession>A0A2W7HWA0</accession>
<evidence type="ECO:0000313" key="2">
    <source>
        <dbReference type="Proteomes" id="UP000249542"/>
    </source>
</evidence>
<protein>
    <submittedName>
        <fullName evidence="1">Uncharacterized protein</fullName>
    </submittedName>
</protein>
<dbReference type="Proteomes" id="UP000249542">
    <property type="component" value="Unassembled WGS sequence"/>
</dbReference>
<evidence type="ECO:0000313" key="1">
    <source>
        <dbReference type="EMBL" id="PZW37635.1"/>
    </source>
</evidence>
<organism evidence="1 2">
    <name type="scientific">Mesonia algae</name>
    <dbReference type="NCBI Taxonomy" id="213248"/>
    <lineage>
        <taxon>Bacteria</taxon>
        <taxon>Pseudomonadati</taxon>
        <taxon>Bacteroidota</taxon>
        <taxon>Flavobacteriia</taxon>
        <taxon>Flavobacteriales</taxon>
        <taxon>Flavobacteriaceae</taxon>
        <taxon>Mesonia</taxon>
    </lineage>
</organism>